<dbReference type="AlphaFoldDB" id="A0A9P0AI47"/>
<evidence type="ECO:0000256" key="3">
    <source>
        <dbReference type="ARBA" id="ARBA00022989"/>
    </source>
</evidence>
<dbReference type="PANTHER" id="PTHR48021:SF39">
    <property type="entry name" value="MAJOR FACILITATOR SUPERFAMILY (MFS) PROFILE DOMAIN-CONTAINING PROTEIN"/>
    <property type="match status" value="1"/>
</dbReference>
<evidence type="ECO:0000259" key="7">
    <source>
        <dbReference type="PROSITE" id="PS50850"/>
    </source>
</evidence>
<feature type="transmembrane region" description="Helical" evidence="6">
    <location>
        <begin position="149"/>
        <end position="170"/>
    </location>
</feature>
<dbReference type="PANTHER" id="PTHR48021">
    <property type="match status" value="1"/>
</dbReference>
<feature type="transmembrane region" description="Helical" evidence="6">
    <location>
        <begin position="177"/>
        <end position="196"/>
    </location>
</feature>
<feature type="transmembrane region" description="Helical" evidence="6">
    <location>
        <begin position="367"/>
        <end position="385"/>
    </location>
</feature>
<feature type="transmembrane region" description="Helical" evidence="6">
    <location>
        <begin position="535"/>
        <end position="553"/>
    </location>
</feature>
<accession>A0A9P0AI47</accession>
<feature type="domain" description="Major facilitator superfamily (MFS) profile" evidence="7">
    <location>
        <begin position="101"/>
        <end position="557"/>
    </location>
</feature>
<reference evidence="8" key="1">
    <citation type="submission" date="2021-12" db="EMBL/GenBank/DDBJ databases">
        <authorList>
            <person name="King R."/>
        </authorList>
    </citation>
    <scope>NUCLEOTIDE SEQUENCE</scope>
</reference>
<evidence type="ECO:0000256" key="6">
    <source>
        <dbReference type="SAM" id="Phobius"/>
    </source>
</evidence>
<feature type="transmembrane region" description="Helical" evidence="6">
    <location>
        <begin position="236"/>
        <end position="254"/>
    </location>
</feature>
<keyword evidence="2 6" id="KW-0812">Transmembrane</keyword>
<feature type="transmembrane region" description="Helical" evidence="6">
    <location>
        <begin position="106"/>
        <end position="129"/>
    </location>
</feature>
<keyword evidence="3 6" id="KW-1133">Transmembrane helix</keyword>
<dbReference type="PROSITE" id="PS50850">
    <property type="entry name" value="MFS"/>
    <property type="match status" value="1"/>
</dbReference>
<dbReference type="KEGG" id="btab:109036510"/>
<feature type="transmembrane region" description="Helical" evidence="6">
    <location>
        <begin position="502"/>
        <end position="523"/>
    </location>
</feature>
<feature type="transmembrane region" description="Helical" evidence="6">
    <location>
        <begin position="202"/>
        <end position="224"/>
    </location>
</feature>
<evidence type="ECO:0000256" key="2">
    <source>
        <dbReference type="ARBA" id="ARBA00022692"/>
    </source>
</evidence>
<sequence>MTIDQRLPDSDSTNHGVSGNGTAGEDSACDRTLHNGHNDAMENGSAVNGVTENHNALKEKEANVTTVNSFSCQVLLDGDVPHSQKISDGATKYKYKSNFKSTLSQLLATLVESLLVVVMGTQCVMPTIVLGALRNNPDEELSLNDYDAAWLGSILFLCQPVGSIVSGFLCERFGRRGSMALINIPFIVGWILLHYAASVTGLFAAALAMGMGIGFCEAPIAAYLGEIGEPHLRGSLLSIMISATSFGYLSTYFLGSIMPWRTFALVNLIYPVTTMILFTQIPESPVWLVHKGRLKEAQKALGWLRGFLQPNQVQEEFDRMVKHIESSKSASPTEKKLNDFGEVTSSERSGIIGKLLLLRDPMLFQPVRLIFLTFVFTQCMCLQAFKPYLVGILKTFQFPVNPKWVLIIIGLMSFVGSTMPLFIFRFTGKRNLILYNQFICCVTVFGLGIYCSFFNDTLSSDSPWRWLPIVFFAIVFFSSSMGIMNVPWMLMGEVFPIRWRSFATGICGAWAYCVTFVTARLYLPMESVLSLSGMFYLYGAIGILGFFYFYFFLPETEGKTLETIESYFTPYHDKKEKFSRPKR</sequence>
<feature type="compositionally biased region" description="Basic and acidic residues" evidence="5">
    <location>
        <begin position="28"/>
        <end position="40"/>
    </location>
</feature>
<comment type="subcellular location">
    <subcellularLocation>
        <location evidence="1">Membrane</location>
        <topology evidence="1">Multi-pass membrane protein</topology>
    </subcellularLocation>
</comment>
<dbReference type="SUPFAM" id="SSF103473">
    <property type="entry name" value="MFS general substrate transporter"/>
    <property type="match status" value="1"/>
</dbReference>
<dbReference type="EMBL" id="OU963867">
    <property type="protein sequence ID" value="CAH0392320.1"/>
    <property type="molecule type" value="Genomic_DNA"/>
</dbReference>
<dbReference type="InterPro" id="IPR020846">
    <property type="entry name" value="MFS_dom"/>
</dbReference>
<evidence type="ECO:0000256" key="4">
    <source>
        <dbReference type="ARBA" id="ARBA00023136"/>
    </source>
</evidence>
<gene>
    <name evidence="8" type="ORF">BEMITA_LOCUS10849</name>
</gene>
<dbReference type="InterPro" id="IPR005828">
    <property type="entry name" value="MFS_sugar_transport-like"/>
</dbReference>
<evidence type="ECO:0000256" key="1">
    <source>
        <dbReference type="ARBA" id="ARBA00004141"/>
    </source>
</evidence>
<evidence type="ECO:0000256" key="5">
    <source>
        <dbReference type="SAM" id="MobiDB-lite"/>
    </source>
</evidence>
<evidence type="ECO:0000313" key="8">
    <source>
        <dbReference type="EMBL" id="CAH0392320.1"/>
    </source>
</evidence>
<dbReference type="Pfam" id="PF00083">
    <property type="entry name" value="Sugar_tr"/>
    <property type="match status" value="1"/>
</dbReference>
<feature type="transmembrane region" description="Helical" evidence="6">
    <location>
        <begin position="467"/>
        <end position="490"/>
    </location>
</feature>
<name>A0A9P0AI47_BEMTA</name>
<dbReference type="InterPro" id="IPR036259">
    <property type="entry name" value="MFS_trans_sf"/>
</dbReference>
<feature type="region of interest" description="Disordered" evidence="5">
    <location>
        <begin position="1"/>
        <end position="47"/>
    </location>
</feature>
<dbReference type="GO" id="GO:0022857">
    <property type="term" value="F:transmembrane transporter activity"/>
    <property type="evidence" value="ECO:0007669"/>
    <property type="project" value="InterPro"/>
</dbReference>
<organism evidence="8 9">
    <name type="scientific">Bemisia tabaci</name>
    <name type="common">Sweetpotato whitefly</name>
    <name type="synonym">Aleurodes tabaci</name>
    <dbReference type="NCBI Taxonomy" id="7038"/>
    <lineage>
        <taxon>Eukaryota</taxon>
        <taxon>Metazoa</taxon>
        <taxon>Ecdysozoa</taxon>
        <taxon>Arthropoda</taxon>
        <taxon>Hexapoda</taxon>
        <taxon>Insecta</taxon>
        <taxon>Pterygota</taxon>
        <taxon>Neoptera</taxon>
        <taxon>Paraneoptera</taxon>
        <taxon>Hemiptera</taxon>
        <taxon>Sternorrhyncha</taxon>
        <taxon>Aleyrodoidea</taxon>
        <taxon>Aleyrodidae</taxon>
        <taxon>Aleyrodinae</taxon>
        <taxon>Bemisia</taxon>
    </lineage>
</organism>
<proteinExistence type="predicted"/>
<protein>
    <recommendedName>
        <fullName evidence="7">Major facilitator superfamily (MFS) profile domain-containing protein</fullName>
    </recommendedName>
</protein>
<dbReference type="GO" id="GO:0016020">
    <property type="term" value="C:membrane"/>
    <property type="evidence" value="ECO:0007669"/>
    <property type="project" value="UniProtKB-SubCell"/>
</dbReference>
<keyword evidence="9" id="KW-1185">Reference proteome</keyword>
<dbReference type="InterPro" id="IPR050549">
    <property type="entry name" value="MFS_Trehalose_Transporter"/>
</dbReference>
<dbReference type="Gene3D" id="1.20.1250.20">
    <property type="entry name" value="MFS general substrate transporter like domains"/>
    <property type="match status" value="1"/>
</dbReference>
<keyword evidence="4 6" id="KW-0472">Membrane</keyword>
<feature type="transmembrane region" description="Helical" evidence="6">
    <location>
        <begin position="405"/>
        <end position="426"/>
    </location>
</feature>
<feature type="transmembrane region" description="Helical" evidence="6">
    <location>
        <begin position="433"/>
        <end position="455"/>
    </location>
</feature>
<dbReference type="Proteomes" id="UP001152759">
    <property type="component" value="Chromosome 6"/>
</dbReference>
<dbReference type="FunFam" id="1.20.1250.20:FF:000249">
    <property type="entry name" value="facilitated trehalose transporter Tret1"/>
    <property type="match status" value="1"/>
</dbReference>
<evidence type="ECO:0000313" key="9">
    <source>
        <dbReference type="Proteomes" id="UP001152759"/>
    </source>
</evidence>